<dbReference type="InterPro" id="IPR051473">
    <property type="entry name" value="P2Ox-like"/>
</dbReference>
<comment type="similarity">
    <text evidence="2">Belongs to the GMC oxidoreductase family.</text>
</comment>
<evidence type="ECO:0000313" key="8">
    <source>
        <dbReference type="EMBL" id="NKY24457.1"/>
    </source>
</evidence>
<keyword evidence="9" id="KW-1185">Reference proteome</keyword>
<dbReference type="InterPro" id="IPR036188">
    <property type="entry name" value="FAD/NAD-bd_sf"/>
</dbReference>
<accession>A0A7X6R0S9</accession>
<dbReference type="RefSeq" id="WP_168631576.1">
    <property type="nucleotide sequence ID" value="NZ_BONL01000021.1"/>
</dbReference>
<gene>
    <name evidence="8" type="ORF">HGA03_17490</name>
</gene>
<evidence type="ECO:0000256" key="1">
    <source>
        <dbReference type="ARBA" id="ARBA00001974"/>
    </source>
</evidence>
<dbReference type="SUPFAM" id="SSF51905">
    <property type="entry name" value="FAD/NAD(P)-binding domain"/>
    <property type="match status" value="1"/>
</dbReference>
<keyword evidence="3" id="KW-0285">Flavoprotein</keyword>
<dbReference type="Proteomes" id="UP000581206">
    <property type="component" value="Unassembled WGS sequence"/>
</dbReference>
<comment type="caution">
    <text evidence="8">The sequence shown here is derived from an EMBL/GenBank/DDBJ whole genome shotgun (WGS) entry which is preliminary data.</text>
</comment>
<name>A0A7X6R0S9_9CELL</name>
<dbReference type="SUPFAM" id="SSF54373">
    <property type="entry name" value="FAD-linked reductases, C-terminal domain"/>
    <property type="match status" value="1"/>
</dbReference>
<dbReference type="InterPro" id="IPR007867">
    <property type="entry name" value="GMC_OxRtase_C"/>
</dbReference>
<protein>
    <submittedName>
        <fullName evidence="8">GMC family oxidoreductase</fullName>
    </submittedName>
</protein>
<dbReference type="EMBL" id="JAAXOX010000015">
    <property type="protein sequence ID" value="NKY24457.1"/>
    <property type="molecule type" value="Genomic_DNA"/>
</dbReference>
<keyword evidence="4" id="KW-0274">FAD</keyword>
<dbReference type="GO" id="GO:0016614">
    <property type="term" value="F:oxidoreductase activity, acting on CH-OH group of donors"/>
    <property type="evidence" value="ECO:0007669"/>
    <property type="project" value="InterPro"/>
</dbReference>
<evidence type="ECO:0000259" key="7">
    <source>
        <dbReference type="Pfam" id="PF05199"/>
    </source>
</evidence>
<evidence type="ECO:0000256" key="3">
    <source>
        <dbReference type="ARBA" id="ARBA00022630"/>
    </source>
</evidence>
<keyword evidence="5" id="KW-0560">Oxidoreductase</keyword>
<reference evidence="8 9" key="1">
    <citation type="submission" date="2020-04" db="EMBL/GenBank/DDBJ databases">
        <title>MicrobeNet Type strains.</title>
        <authorList>
            <person name="Nicholson A.C."/>
        </authorList>
    </citation>
    <scope>NUCLEOTIDE SEQUENCE [LARGE SCALE GENOMIC DNA]</scope>
    <source>
        <strain evidence="8 9">ATCC BAA-788</strain>
    </source>
</reference>
<dbReference type="Pfam" id="PF00732">
    <property type="entry name" value="GMC_oxred_N"/>
    <property type="match status" value="1"/>
</dbReference>
<dbReference type="AlphaFoldDB" id="A0A7X6R0S9"/>
<feature type="domain" description="Glucose-methanol-choline oxidoreductase N-terminal" evidence="6">
    <location>
        <begin position="8"/>
        <end position="291"/>
    </location>
</feature>
<dbReference type="Gene3D" id="3.50.50.60">
    <property type="entry name" value="FAD/NAD(P)-binding domain"/>
    <property type="match status" value="2"/>
</dbReference>
<comment type="cofactor">
    <cofactor evidence="1">
        <name>FAD</name>
        <dbReference type="ChEBI" id="CHEBI:57692"/>
    </cofactor>
</comment>
<feature type="domain" description="Glucose-methanol-choline oxidoreductase C-terminal" evidence="7">
    <location>
        <begin position="398"/>
        <end position="539"/>
    </location>
</feature>
<sequence>MANLDKRYDALVIGSGAAGSIAVKELTERGLDVLLLEAGRDITEADFVPPPPTEPRSMSIDLGGRLQAGLRGQYVQARRAMFKAQTSPFLVNDLKLPYSTKLGQDFLWIRGRQLGGRLHSYGRVLLRSSDHEFKAASHDGHGEDWPISYADLAPYYDQVEEFLGVYGTTEHLDHLPDGHYRGPSNLTQAEQVFKKTVEHQWPDRHVVPWRYAAPNPHRVPLGIVAARETGRLTTRTDAVVQQVTMNRRTGRADGALFVDRLTKQQHRVYADVVVLCASAIESVRLLLNSAGPGHPDGLGNSSGTLGHYFMDQTPSLLFGDAPDFPGSEDVDVAPADTYYAPAGGVYVPRFRNLHGDEGRGFARGWTVQGTVGRQPVPDGKPGVVGLMAFGEMLPAYGNTISLHHWRKDAWGVPIPKIGLTVTDNERALMRDQVAGLRAMAEASGYRVNFAGSALGLDSPKVWPDADPFSRAIFRAAFKKSVAMGAAIHECGGARMGSDPATSVLNEHNQSWDVPNLFVTDASAYVSNGGVGPTLTIMAMTARACEYIATQHAAGEL</sequence>
<evidence type="ECO:0000256" key="4">
    <source>
        <dbReference type="ARBA" id="ARBA00022827"/>
    </source>
</evidence>
<evidence type="ECO:0000313" key="9">
    <source>
        <dbReference type="Proteomes" id="UP000581206"/>
    </source>
</evidence>
<proteinExistence type="inferred from homology"/>
<dbReference type="Pfam" id="PF05199">
    <property type="entry name" value="GMC_oxred_C"/>
    <property type="match status" value="1"/>
</dbReference>
<dbReference type="InterPro" id="IPR000172">
    <property type="entry name" value="GMC_OxRdtase_N"/>
</dbReference>
<evidence type="ECO:0000256" key="5">
    <source>
        <dbReference type="ARBA" id="ARBA00023002"/>
    </source>
</evidence>
<evidence type="ECO:0000259" key="6">
    <source>
        <dbReference type="Pfam" id="PF00732"/>
    </source>
</evidence>
<organism evidence="8 9">
    <name type="scientific">Cellulomonas denverensis</name>
    <dbReference type="NCBI Taxonomy" id="264297"/>
    <lineage>
        <taxon>Bacteria</taxon>
        <taxon>Bacillati</taxon>
        <taxon>Actinomycetota</taxon>
        <taxon>Actinomycetes</taxon>
        <taxon>Micrococcales</taxon>
        <taxon>Cellulomonadaceae</taxon>
        <taxon>Cellulomonas</taxon>
    </lineage>
</organism>
<dbReference type="PANTHER" id="PTHR42784">
    <property type="entry name" value="PYRANOSE 2-OXIDASE"/>
    <property type="match status" value="1"/>
</dbReference>
<dbReference type="GO" id="GO:0050660">
    <property type="term" value="F:flavin adenine dinucleotide binding"/>
    <property type="evidence" value="ECO:0007669"/>
    <property type="project" value="InterPro"/>
</dbReference>
<dbReference type="PANTHER" id="PTHR42784:SF1">
    <property type="entry name" value="PYRANOSE 2-OXIDASE"/>
    <property type="match status" value="1"/>
</dbReference>
<evidence type="ECO:0000256" key="2">
    <source>
        <dbReference type="ARBA" id="ARBA00010790"/>
    </source>
</evidence>